<evidence type="ECO:0000256" key="1">
    <source>
        <dbReference type="ARBA" id="ARBA00004251"/>
    </source>
</evidence>
<evidence type="ECO:0000256" key="14">
    <source>
        <dbReference type="ARBA" id="ARBA00023157"/>
    </source>
</evidence>
<dbReference type="InterPro" id="IPR050122">
    <property type="entry name" value="RTK"/>
</dbReference>
<dbReference type="GO" id="GO:0014911">
    <property type="term" value="P:positive regulation of smooth muscle cell migration"/>
    <property type="evidence" value="ECO:0007669"/>
    <property type="project" value="TreeGrafter"/>
</dbReference>
<organism evidence="22 23">
    <name type="scientific">Scophthalmus maximus</name>
    <name type="common">Turbot</name>
    <name type="synonym">Psetta maxima</name>
    <dbReference type="NCBI Taxonomy" id="52904"/>
    <lineage>
        <taxon>Eukaryota</taxon>
        <taxon>Metazoa</taxon>
        <taxon>Chordata</taxon>
        <taxon>Craniata</taxon>
        <taxon>Vertebrata</taxon>
        <taxon>Euteleostomi</taxon>
        <taxon>Actinopterygii</taxon>
        <taxon>Neopterygii</taxon>
        <taxon>Teleostei</taxon>
        <taxon>Neoteleostei</taxon>
        <taxon>Acanthomorphata</taxon>
        <taxon>Carangaria</taxon>
        <taxon>Pleuronectiformes</taxon>
        <taxon>Pleuronectoidei</taxon>
        <taxon>Scophthalmidae</taxon>
        <taxon>Scophthalmus</taxon>
    </lineage>
</organism>
<comment type="subcellular location">
    <subcellularLocation>
        <location evidence="1">Cell membrane</location>
        <topology evidence="1">Single-pass type I membrane protein</topology>
    </subcellularLocation>
</comment>
<evidence type="ECO:0000256" key="11">
    <source>
        <dbReference type="ARBA" id="ARBA00022989"/>
    </source>
</evidence>
<dbReference type="InterPro" id="IPR001245">
    <property type="entry name" value="Ser-Thr/Tyr_kinase_cat_dom"/>
</dbReference>
<keyword evidence="8" id="KW-0418">Kinase</keyword>
<reference evidence="22 23" key="1">
    <citation type="submission" date="2017-12" db="EMBL/GenBank/DDBJ databases">
        <title>Integrating genomic resources of turbot (Scophthalmus maximus) in depth evaluation of genetic and physical mapping variation across individuals.</title>
        <authorList>
            <person name="Martinez P."/>
        </authorList>
    </citation>
    <scope>NUCLEOTIDE SEQUENCE [LARGE SCALE GENOMIC DNA]</scope>
</reference>
<evidence type="ECO:0000256" key="8">
    <source>
        <dbReference type="ARBA" id="ARBA00022777"/>
    </source>
</evidence>
<dbReference type="Proteomes" id="UP000246464">
    <property type="component" value="Chromosome 4"/>
</dbReference>
<dbReference type="Pfam" id="PF07714">
    <property type="entry name" value="PK_Tyr_Ser-Thr"/>
    <property type="match status" value="1"/>
</dbReference>
<evidence type="ECO:0000256" key="15">
    <source>
        <dbReference type="ARBA" id="ARBA00023170"/>
    </source>
</evidence>
<keyword evidence="11 19" id="KW-1133">Transmembrane helix</keyword>
<feature type="transmembrane region" description="Helical" evidence="19">
    <location>
        <begin position="653"/>
        <end position="677"/>
    </location>
</feature>
<dbReference type="InterPro" id="IPR020635">
    <property type="entry name" value="Tyr_kinase_cat_dom"/>
</dbReference>
<dbReference type="GO" id="GO:0060326">
    <property type="term" value="P:cell chemotaxis"/>
    <property type="evidence" value="ECO:0007669"/>
    <property type="project" value="TreeGrafter"/>
</dbReference>
<dbReference type="InterPro" id="IPR007110">
    <property type="entry name" value="Ig-like_dom"/>
</dbReference>
<dbReference type="InterPro" id="IPR001824">
    <property type="entry name" value="Tyr_kinase_rcpt_3_CS"/>
</dbReference>
<dbReference type="PROSITE" id="PS50835">
    <property type="entry name" value="IG_LIKE"/>
    <property type="match status" value="2"/>
</dbReference>
<evidence type="ECO:0000259" key="21">
    <source>
        <dbReference type="PROSITE" id="PS50835"/>
    </source>
</evidence>
<keyword evidence="14" id="KW-1015">Disulfide bond</keyword>
<feature type="compositionally biased region" description="Polar residues" evidence="18">
    <location>
        <begin position="1109"/>
        <end position="1118"/>
    </location>
</feature>
<evidence type="ECO:0000256" key="3">
    <source>
        <dbReference type="ARBA" id="ARBA00022475"/>
    </source>
</evidence>
<dbReference type="SUPFAM" id="SSF56112">
    <property type="entry name" value="Protein kinase-like (PK-like)"/>
    <property type="match status" value="1"/>
</dbReference>
<evidence type="ECO:0000313" key="23">
    <source>
        <dbReference type="Proteomes" id="UP000246464"/>
    </source>
</evidence>
<accession>A0A2U9B7C1</accession>
<dbReference type="SMART" id="SM00409">
    <property type="entry name" value="IG"/>
    <property type="match status" value="4"/>
</dbReference>
<dbReference type="SMART" id="SM00408">
    <property type="entry name" value="IGc2"/>
    <property type="match status" value="3"/>
</dbReference>
<dbReference type="PROSITE" id="PS50011">
    <property type="entry name" value="PROTEIN_KINASE_DOM"/>
    <property type="match status" value="1"/>
</dbReference>
<dbReference type="GO" id="GO:0043235">
    <property type="term" value="C:receptor complex"/>
    <property type="evidence" value="ECO:0007669"/>
    <property type="project" value="TreeGrafter"/>
</dbReference>
<sequence>MTPTRYDTNMSLHQHVMTPTRYDTNTSLHQHDITPTRYDTNTSLHQHDITPTRYYTITTTHRPFSSRLKKIKNQINLLTTEKPVCLFTCRLSCTVKHVSVKSTVNSVSVSVCSQSRERPSGCDVSGDTDRFDFSPECLFIPRIQHAVDWSRVQTEPGTCCSVQFVDVTDRRSPSSVCSPPRGLGSLLSLRQVCSGWSQVTWRFPQDSPLDEVVVESRGSSSVLQLVNVTWRNSGRYTCEEMSSHQRRDVDIFIPGRGPDEWFVPLGPGVVMKEAEDATIPCVVSDPKLNVSLFERPGRMPVSRVTYEPGRGFTGRLNDTSYVCLAARGGEERESQVYYVFSIVVPQVMEVDLSVSSSVLRQGEVLTVNCTVTETQRVFFSWDFPRRQEVEPLNDFLPNQIRSFINISMATVADTGVYVCAVQDTMEGRTVTKNITVTVLDQGYVYLWPSGETNVSSLVHHTVEFSVEVDAHPAPTITWTRDNQTAAMETTSVTTTRLMGSRYLSKLTLVRVQMHQTGSYTATASNDDAVEELVFVLEVKAPPRITSLSEVGSKSVLCVSEGAPPPSVTWYTCQNTHRCSNVTGSWRSLSAASRGVTLQENVTEVKERGVTQVRSVLTLQALTSLSAVRCEVKNSAGRRVRDLRVLSPSLLSQVAVLAAVLVLVVIAIFFLIVLIILWRKKPRYESRWKVIESVSPDGQQYTYLDPAHLPYNSTWEIPRDSVVLGQVLGSGAFGRVVEANVSGLIHSHSTTKVFVKMVKPSSGAVQSLMSDLKVLVHLGPHLNVVNLLGACTRGGPVYLITECCRHGDLVNYLQRNKHTFLQSDPHTKSDSDGGYMDMSKEEAAQYVAMKELSCADIEPALYETPCTPADQQEASSLLLSDSPLLNLRDLLSFSYQISQAMDFLSSRNCVHRDLAARNVLVCEGKLVKVCDFGLARDLMKDQDYIARGNSFLPLKWMSPESIVQSIYSAQSDVWSYGVLLWEIFSLGGSPYPDLPMTQEFYSALKNGYRMSRPEHAPNNIFELMTQCWEAEPHSRPTFSSLVVSVGNLFTDEHNERYLQLTENFLKGENPAVVRSRLSLSRAAEDQTDTSHGNTHPITQQHYTMKLNSNHAPFSFTESPAAQVKRMPSEAGSEEAGPSQGTYIIPISDITIETSSDTALDADGLHLSGAPGPQEVMSPEGKQEAVEPPAPSSSRKEEESCL</sequence>
<dbReference type="GO" id="GO:0048407">
    <property type="term" value="F:platelet-derived growth factor binding"/>
    <property type="evidence" value="ECO:0007669"/>
    <property type="project" value="TreeGrafter"/>
</dbReference>
<feature type="region of interest" description="Disordered" evidence="18">
    <location>
        <begin position="1153"/>
        <end position="1200"/>
    </location>
</feature>
<evidence type="ECO:0000256" key="10">
    <source>
        <dbReference type="ARBA" id="ARBA00022843"/>
    </source>
</evidence>
<dbReference type="PROSITE" id="PS00240">
    <property type="entry name" value="RECEPTOR_TYR_KIN_III"/>
    <property type="match status" value="1"/>
</dbReference>
<evidence type="ECO:0000256" key="2">
    <source>
        <dbReference type="ARBA" id="ARBA00011902"/>
    </source>
</evidence>
<keyword evidence="15 22" id="KW-0675">Receptor</keyword>
<evidence type="ECO:0000313" key="22">
    <source>
        <dbReference type="EMBL" id="AWO99735.1"/>
    </source>
</evidence>
<dbReference type="InterPro" id="IPR008266">
    <property type="entry name" value="Tyr_kinase_AS"/>
</dbReference>
<dbReference type="EC" id="2.7.10.1" evidence="2"/>
<evidence type="ECO:0000256" key="6">
    <source>
        <dbReference type="ARBA" id="ARBA00022692"/>
    </source>
</evidence>
<dbReference type="InterPro" id="IPR003598">
    <property type="entry name" value="Ig_sub2"/>
</dbReference>
<evidence type="ECO:0000256" key="19">
    <source>
        <dbReference type="SAM" id="Phobius"/>
    </source>
</evidence>
<protein>
    <recommendedName>
        <fullName evidence="2">receptor protein-tyrosine kinase</fullName>
        <ecNumber evidence="2">2.7.10.1</ecNumber>
    </recommendedName>
</protein>
<dbReference type="SUPFAM" id="SSF48726">
    <property type="entry name" value="Immunoglobulin"/>
    <property type="match status" value="2"/>
</dbReference>
<keyword evidence="9" id="KW-0067">ATP-binding</keyword>
<keyword evidence="6 19" id="KW-0812">Transmembrane</keyword>
<dbReference type="AlphaFoldDB" id="A0A2U9B7C1"/>
<proteinExistence type="predicted"/>
<dbReference type="Gene3D" id="1.10.510.10">
    <property type="entry name" value="Transferase(Phosphotransferase) domain 1"/>
    <property type="match status" value="1"/>
</dbReference>
<evidence type="ECO:0000256" key="4">
    <source>
        <dbReference type="ARBA" id="ARBA00022553"/>
    </source>
</evidence>
<dbReference type="GO" id="GO:0005019">
    <property type="term" value="F:platelet-derived growth factor beta-receptor activity"/>
    <property type="evidence" value="ECO:0007669"/>
    <property type="project" value="TreeGrafter"/>
</dbReference>
<evidence type="ECO:0000256" key="9">
    <source>
        <dbReference type="ARBA" id="ARBA00022840"/>
    </source>
</evidence>
<dbReference type="Gene3D" id="2.60.40.10">
    <property type="entry name" value="Immunoglobulins"/>
    <property type="match status" value="5"/>
</dbReference>
<keyword evidence="17" id="KW-0393">Immunoglobulin domain</keyword>
<evidence type="ECO:0000256" key="7">
    <source>
        <dbReference type="ARBA" id="ARBA00022741"/>
    </source>
</evidence>
<dbReference type="EMBL" id="CP026246">
    <property type="protein sequence ID" value="AWO99735.1"/>
    <property type="molecule type" value="Genomic_DNA"/>
</dbReference>
<keyword evidence="16" id="KW-0325">Glycoprotein</keyword>
<dbReference type="GO" id="GO:0005524">
    <property type="term" value="F:ATP binding"/>
    <property type="evidence" value="ECO:0007669"/>
    <property type="project" value="UniProtKB-KW"/>
</dbReference>
<keyword evidence="7" id="KW-0547">Nucleotide-binding</keyword>
<feature type="region of interest" description="Disordered" evidence="18">
    <location>
        <begin position="1109"/>
        <end position="1140"/>
    </location>
</feature>
<dbReference type="Gene3D" id="3.30.200.20">
    <property type="entry name" value="Phosphorylase Kinase, domain 1"/>
    <property type="match status" value="1"/>
</dbReference>
<dbReference type="InterPro" id="IPR000719">
    <property type="entry name" value="Prot_kinase_dom"/>
</dbReference>
<dbReference type="InterPro" id="IPR011009">
    <property type="entry name" value="Kinase-like_dom_sf"/>
</dbReference>
<dbReference type="Pfam" id="PF25305">
    <property type="entry name" value="Ig_PDGFR_d4"/>
    <property type="match status" value="1"/>
</dbReference>
<dbReference type="Pfam" id="PF13927">
    <property type="entry name" value="Ig_3"/>
    <property type="match status" value="1"/>
</dbReference>
<keyword evidence="23" id="KW-1185">Reference proteome</keyword>
<name>A0A2U9B7C1_SCOMX</name>
<keyword evidence="13" id="KW-0829">Tyrosine-protein kinase</keyword>
<evidence type="ECO:0000256" key="16">
    <source>
        <dbReference type="ARBA" id="ARBA00023180"/>
    </source>
</evidence>
<keyword evidence="10" id="KW-0832">Ubl conjugation</keyword>
<dbReference type="GO" id="GO:0005886">
    <property type="term" value="C:plasma membrane"/>
    <property type="evidence" value="ECO:0007669"/>
    <property type="project" value="UniProtKB-SubCell"/>
</dbReference>
<dbReference type="InterPro" id="IPR003599">
    <property type="entry name" value="Ig_sub"/>
</dbReference>
<feature type="domain" description="Ig-like" evidence="21">
    <location>
        <begin position="345"/>
        <end position="435"/>
    </location>
</feature>
<keyword evidence="12 19" id="KW-0472">Membrane</keyword>
<dbReference type="InterPro" id="IPR013783">
    <property type="entry name" value="Ig-like_fold"/>
</dbReference>
<dbReference type="PROSITE" id="PS00109">
    <property type="entry name" value="PROTEIN_KINASE_TYR"/>
    <property type="match status" value="1"/>
</dbReference>
<feature type="domain" description="Ig-like" evidence="21">
    <location>
        <begin position="541"/>
        <end position="646"/>
    </location>
</feature>
<feature type="domain" description="Protein kinase" evidence="20">
    <location>
        <begin position="721"/>
        <end position="1049"/>
    </location>
</feature>
<dbReference type="GO" id="GO:0001525">
    <property type="term" value="P:angiogenesis"/>
    <property type="evidence" value="ECO:0007669"/>
    <property type="project" value="TreeGrafter"/>
</dbReference>
<evidence type="ECO:0000256" key="12">
    <source>
        <dbReference type="ARBA" id="ARBA00023136"/>
    </source>
</evidence>
<evidence type="ECO:0000256" key="17">
    <source>
        <dbReference type="ARBA" id="ARBA00023319"/>
    </source>
</evidence>
<keyword evidence="3" id="KW-1003">Cell membrane</keyword>
<evidence type="ECO:0000256" key="13">
    <source>
        <dbReference type="ARBA" id="ARBA00023137"/>
    </source>
</evidence>
<dbReference type="InterPro" id="IPR036179">
    <property type="entry name" value="Ig-like_dom_sf"/>
</dbReference>
<dbReference type="FunFam" id="1.10.510.10:FF:000140">
    <property type="entry name" value="Platelet-derived growth factor receptor beta"/>
    <property type="match status" value="1"/>
</dbReference>
<evidence type="ECO:0000256" key="5">
    <source>
        <dbReference type="ARBA" id="ARBA00022679"/>
    </source>
</evidence>
<evidence type="ECO:0000256" key="18">
    <source>
        <dbReference type="SAM" id="MobiDB-lite"/>
    </source>
</evidence>
<evidence type="ECO:0000259" key="20">
    <source>
        <dbReference type="PROSITE" id="PS50011"/>
    </source>
</evidence>
<gene>
    <name evidence="22" type="ORF">SMAX5B_021530</name>
</gene>
<keyword evidence="4" id="KW-0597">Phosphoprotein</keyword>
<dbReference type="PANTHER" id="PTHR24416:SF53">
    <property type="entry name" value="PLATELET-DERIVED GROWTH FACTOR RECEPTOR BETA"/>
    <property type="match status" value="1"/>
</dbReference>
<dbReference type="PANTHER" id="PTHR24416">
    <property type="entry name" value="TYROSINE-PROTEIN KINASE RECEPTOR"/>
    <property type="match status" value="1"/>
</dbReference>
<dbReference type="SMART" id="SM00219">
    <property type="entry name" value="TyrKc"/>
    <property type="match status" value="1"/>
</dbReference>
<keyword evidence="5" id="KW-0808">Transferase</keyword>